<reference evidence="8 9" key="1">
    <citation type="submission" date="2018-06" db="EMBL/GenBank/DDBJ databases">
        <title>Extensive metabolic versatility and redundancy in microbially diverse, dynamic hydrothermal sediments.</title>
        <authorList>
            <person name="Dombrowski N."/>
            <person name="Teske A."/>
            <person name="Baker B.J."/>
        </authorList>
    </citation>
    <scope>NUCLEOTIDE SEQUENCE [LARGE SCALE GENOMIC DNA]</scope>
    <source>
        <strain evidence="8">B9_G13</strain>
    </source>
</reference>
<comment type="subcellular location">
    <subcellularLocation>
        <location evidence="1">Cell membrane</location>
        <topology evidence="1">Multi-pass membrane protein</topology>
    </subcellularLocation>
</comment>
<dbReference type="PANTHER" id="PTHR33932:SF4">
    <property type="entry name" value="NA(+)_H(+) ANTIPORTER SUBUNIT B"/>
    <property type="match status" value="1"/>
</dbReference>
<organism evidence="8 9">
    <name type="scientific">Candidatus Iainarchaeum sp</name>
    <dbReference type="NCBI Taxonomy" id="3101447"/>
    <lineage>
        <taxon>Archaea</taxon>
        <taxon>Candidatus Iainarchaeota</taxon>
        <taxon>Candidatus Iainarchaeia</taxon>
        <taxon>Candidatus Iainarchaeales</taxon>
        <taxon>Candidatus Iainarchaeaceae</taxon>
        <taxon>Candidatus Iainarchaeum</taxon>
    </lineage>
</organism>
<feature type="transmembrane region" description="Helical" evidence="6">
    <location>
        <begin position="7"/>
        <end position="28"/>
    </location>
</feature>
<gene>
    <name evidence="8" type="ORF">DRO07_01690</name>
</gene>
<evidence type="ECO:0000256" key="5">
    <source>
        <dbReference type="ARBA" id="ARBA00023136"/>
    </source>
</evidence>
<evidence type="ECO:0000313" key="8">
    <source>
        <dbReference type="EMBL" id="RLG69755.1"/>
    </source>
</evidence>
<feature type="transmembrane region" description="Helical" evidence="6">
    <location>
        <begin position="67"/>
        <end position="87"/>
    </location>
</feature>
<evidence type="ECO:0000256" key="6">
    <source>
        <dbReference type="SAM" id="Phobius"/>
    </source>
</evidence>
<evidence type="ECO:0000313" key="9">
    <source>
        <dbReference type="Proteomes" id="UP000277633"/>
    </source>
</evidence>
<dbReference type="Pfam" id="PF04039">
    <property type="entry name" value="MnhB"/>
    <property type="match status" value="1"/>
</dbReference>
<protein>
    <submittedName>
        <fullName evidence="8">Sodium:proton antiporter</fullName>
    </submittedName>
</protein>
<dbReference type="EMBL" id="QMWO01000049">
    <property type="protein sequence ID" value="RLG69755.1"/>
    <property type="molecule type" value="Genomic_DNA"/>
</dbReference>
<feature type="transmembrane region" description="Helical" evidence="6">
    <location>
        <begin position="121"/>
        <end position="145"/>
    </location>
</feature>
<feature type="transmembrane region" description="Helical" evidence="6">
    <location>
        <begin position="34"/>
        <end position="55"/>
    </location>
</feature>
<dbReference type="PANTHER" id="PTHR33932">
    <property type="entry name" value="NA(+)/H(+) ANTIPORTER SUBUNIT B"/>
    <property type="match status" value="1"/>
</dbReference>
<keyword evidence="3 6" id="KW-0812">Transmembrane</keyword>
<accession>A0A497JFP6</accession>
<sequence length="152" mass="15702">MNGSSVIVKVVSLAIILPALTFGLYIIAHGHLTPGGGFQGGAIIASALAIFLVAFAKQASKTLRKNLLSALECLALLGFIGLSFLGLGKSFFFNFLANSGLIFGQAVPFGPNPGFINTAGVIPLMNFFVGLEVSCALTIIVLTMLKAGGDKK</sequence>
<proteinExistence type="predicted"/>
<name>A0A497JFP6_9ARCH</name>
<evidence type="ECO:0000256" key="3">
    <source>
        <dbReference type="ARBA" id="ARBA00022692"/>
    </source>
</evidence>
<comment type="caution">
    <text evidence="8">The sequence shown here is derived from an EMBL/GenBank/DDBJ whole genome shotgun (WGS) entry which is preliminary data.</text>
</comment>
<dbReference type="Proteomes" id="UP000277633">
    <property type="component" value="Unassembled WGS sequence"/>
</dbReference>
<feature type="domain" description="Na+/H+ antiporter MnhB subunit-related protein" evidence="7">
    <location>
        <begin position="7"/>
        <end position="138"/>
    </location>
</feature>
<dbReference type="GO" id="GO:0005886">
    <property type="term" value="C:plasma membrane"/>
    <property type="evidence" value="ECO:0007669"/>
    <property type="project" value="UniProtKB-SubCell"/>
</dbReference>
<keyword evidence="2" id="KW-1003">Cell membrane</keyword>
<evidence type="ECO:0000256" key="1">
    <source>
        <dbReference type="ARBA" id="ARBA00004651"/>
    </source>
</evidence>
<evidence type="ECO:0000256" key="2">
    <source>
        <dbReference type="ARBA" id="ARBA00022475"/>
    </source>
</evidence>
<evidence type="ECO:0000259" key="7">
    <source>
        <dbReference type="Pfam" id="PF04039"/>
    </source>
</evidence>
<dbReference type="InterPro" id="IPR007182">
    <property type="entry name" value="MnhB"/>
</dbReference>
<keyword evidence="4 6" id="KW-1133">Transmembrane helix</keyword>
<evidence type="ECO:0000256" key="4">
    <source>
        <dbReference type="ARBA" id="ARBA00022989"/>
    </source>
</evidence>
<dbReference type="AlphaFoldDB" id="A0A497JFP6"/>
<keyword evidence="5 6" id="KW-0472">Membrane</keyword>
<dbReference type="NCBIfam" id="NF006248">
    <property type="entry name" value="PRK08386.1"/>
    <property type="match status" value="1"/>
</dbReference>
<dbReference type="InterPro" id="IPR050622">
    <property type="entry name" value="CPA3_antiporter_subunitB"/>
</dbReference>